<sequence length="402" mass="44224">MPSHSDSSPLLPHAFLNATRIHYLDNLRTFLTVLLIVHHSATVKVSLPSYPIERIILKVFTTTNKAFLWSTFYLVSGFSSSLSLTTYENGQEFLKHRSLPLAIHALVWGTVGRIAVAWALTITTGGQGVFGSYELLKEQLIGPASYLAFLIALDGVYVGLRALGAPRLAQLLGRHGHFSSLLLPTSTIIALLVCTYINASQSQRTIAPLPSFLSTLISSFDYPLPDAPLSCVIAYTIGANWVDIRDSLPPFLTSPLLFPLSLSASYAYLSLDTALSASNSYIILSNRTFYADLHTFAFVLWDALASLIIPLSLLSFFASASILRRSWNVPGTGSWRKWYILTYVHMIPVLVLRWFIARLMMETRIRSAIASAVFVGALAPVMGWVGVRGVEVVIMAVASLRR</sequence>
<dbReference type="Proteomes" id="UP000467700">
    <property type="component" value="Unassembled WGS sequence"/>
</dbReference>
<feature type="transmembrane region" description="Helical" evidence="1">
    <location>
        <begin position="140"/>
        <end position="160"/>
    </location>
</feature>
<dbReference type="AlphaFoldDB" id="A0A8S0W0R0"/>
<evidence type="ECO:0008006" key="4">
    <source>
        <dbReference type="Google" id="ProtNLM"/>
    </source>
</evidence>
<gene>
    <name evidence="2" type="ORF">AAE3_LOCUS7980</name>
</gene>
<dbReference type="OrthoDB" id="4141464at2759"/>
<keyword evidence="1" id="KW-1133">Transmembrane helix</keyword>
<evidence type="ECO:0000313" key="3">
    <source>
        <dbReference type="Proteomes" id="UP000467700"/>
    </source>
</evidence>
<keyword evidence="3" id="KW-1185">Reference proteome</keyword>
<keyword evidence="1" id="KW-0472">Membrane</keyword>
<name>A0A8S0W0R0_CYCAE</name>
<organism evidence="2 3">
    <name type="scientific">Cyclocybe aegerita</name>
    <name type="common">Black poplar mushroom</name>
    <name type="synonym">Agrocybe aegerita</name>
    <dbReference type="NCBI Taxonomy" id="1973307"/>
    <lineage>
        <taxon>Eukaryota</taxon>
        <taxon>Fungi</taxon>
        <taxon>Dikarya</taxon>
        <taxon>Basidiomycota</taxon>
        <taxon>Agaricomycotina</taxon>
        <taxon>Agaricomycetes</taxon>
        <taxon>Agaricomycetidae</taxon>
        <taxon>Agaricales</taxon>
        <taxon>Agaricineae</taxon>
        <taxon>Bolbitiaceae</taxon>
        <taxon>Cyclocybe</taxon>
    </lineage>
</organism>
<feature type="transmembrane region" description="Helical" evidence="1">
    <location>
        <begin position="99"/>
        <end position="120"/>
    </location>
</feature>
<feature type="transmembrane region" description="Helical" evidence="1">
    <location>
        <begin position="181"/>
        <end position="199"/>
    </location>
</feature>
<feature type="transmembrane region" description="Helical" evidence="1">
    <location>
        <begin position="296"/>
        <end position="318"/>
    </location>
</feature>
<comment type="caution">
    <text evidence="2">The sequence shown here is derived from an EMBL/GenBank/DDBJ whole genome shotgun (WGS) entry which is preliminary data.</text>
</comment>
<evidence type="ECO:0000256" key="1">
    <source>
        <dbReference type="SAM" id="Phobius"/>
    </source>
</evidence>
<feature type="transmembrane region" description="Helical" evidence="1">
    <location>
        <begin position="338"/>
        <end position="356"/>
    </location>
</feature>
<proteinExistence type="predicted"/>
<protein>
    <recommendedName>
        <fullName evidence="4">Acyltransferase 3 domain-containing protein</fullName>
    </recommendedName>
</protein>
<feature type="transmembrane region" description="Helical" evidence="1">
    <location>
        <begin position="66"/>
        <end position="87"/>
    </location>
</feature>
<accession>A0A8S0W0R0</accession>
<keyword evidence="1" id="KW-0812">Transmembrane</keyword>
<feature type="transmembrane region" description="Helical" evidence="1">
    <location>
        <begin position="368"/>
        <end position="387"/>
    </location>
</feature>
<evidence type="ECO:0000313" key="2">
    <source>
        <dbReference type="EMBL" id="CAA7265645.1"/>
    </source>
</evidence>
<reference evidence="2 3" key="1">
    <citation type="submission" date="2020-01" db="EMBL/GenBank/DDBJ databases">
        <authorList>
            <person name="Gupta K D."/>
        </authorList>
    </citation>
    <scope>NUCLEOTIDE SEQUENCE [LARGE SCALE GENOMIC DNA]</scope>
</reference>
<dbReference type="EMBL" id="CACVBS010000050">
    <property type="protein sequence ID" value="CAA7265645.1"/>
    <property type="molecule type" value="Genomic_DNA"/>
</dbReference>